<dbReference type="Proteomes" id="UP000294813">
    <property type="component" value="Unassembled WGS sequence"/>
</dbReference>
<evidence type="ECO:0000313" key="5">
    <source>
        <dbReference type="EMBL" id="TCP65222.1"/>
    </source>
</evidence>
<sequence length="153" mass="16207">MRIAIASDHGGFRLKEEVKGFLQGLQNADADGGSLEIIDLGTDSEQSVDYPDYGEKVARAVAAGDYDRGIVVCGTGIGISIAANKIAGIRAALCHEPYSARMAREHNDANVLALGGRVTGPELAREIVQAFVTTEFAGGRHAKRLDKIAALER</sequence>
<feature type="binding site" evidence="4">
    <location>
        <begin position="74"/>
        <end position="78"/>
    </location>
    <ligand>
        <name>D-ribulose 5-phosphate</name>
        <dbReference type="ChEBI" id="CHEBI:58121"/>
    </ligand>
</feature>
<proteinExistence type="inferred from homology"/>
<gene>
    <name evidence="5" type="ORF">EDD73_106106</name>
</gene>
<evidence type="ECO:0000256" key="4">
    <source>
        <dbReference type="PIRSR" id="PIRSR005384-2"/>
    </source>
</evidence>
<accession>A0A4R2RMK2</accession>
<comment type="caution">
    <text evidence="5">The sequence shown here is derived from an EMBL/GenBank/DDBJ whole genome shotgun (WGS) entry which is preliminary data.</text>
</comment>
<organism evidence="5 6">
    <name type="scientific">Heliophilum fasciatum</name>
    <dbReference type="NCBI Taxonomy" id="35700"/>
    <lineage>
        <taxon>Bacteria</taxon>
        <taxon>Bacillati</taxon>
        <taxon>Bacillota</taxon>
        <taxon>Clostridia</taxon>
        <taxon>Eubacteriales</taxon>
        <taxon>Heliobacteriaceae</taxon>
        <taxon>Heliophilum</taxon>
    </lineage>
</organism>
<feature type="binding site" evidence="4">
    <location>
        <position position="117"/>
    </location>
    <ligand>
        <name>D-ribulose 5-phosphate</name>
        <dbReference type="ChEBI" id="CHEBI:58121"/>
    </ligand>
</feature>
<evidence type="ECO:0000256" key="3">
    <source>
        <dbReference type="PIRSR" id="PIRSR005384-1"/>
    </source>
</evidence>
<dbReference type="RefSeq" id="WP_131918634.1">
    <property type="nucleotide sequence ID" value="NZ_JAOQNU010000006.1"/>
</dbReference>
<dbReference type="OrthoDB" id="1778624at2"/>
<evidence type="ECO:0000256" key="1">
    <source>
        <dbReference type="ARBA" id="ARBA00008754"/>
    </source>
</evidence>
<dbReference type="PIRSF" id="PIRSF005384">
    <property type="entry name" value="RpiB_LacA_B"/>
    <property type="match status" value="1"/>
</dbReference>
<reference evidence="5 6" key="1">
    <citation type="submission" date="2019-03" db="EMBL/GenBank/DDBJ databases">
        <title>Genomic Encyclopedia of Type Strains, Phase IV (KMG-IV): sequencing the most valuable type-strain genomes for metagenomic binning, comparative biology and taxonomic classification.</title>
        <authorList>
            <person name="Goeker M."/>
        </authorList>
    </citation>
    <scope>NUCLEOTIDE SEQUENCE [LARGE SCALE GENOMIC DNA]</scope>
    <source>
        <strain evidence="5 6">DSM 11170</strain>
    </source>
</reference>
<dbReference type="PANTHER" id="PTHR30345:SF0">
    <property type="entry name" value="DNA DAMAGE-REPAIR_TOLERATION PROTEIN DRT102"/>
    <property type="match status" value="1"/>
</dbReference>
<keyword evidence="6" id="KW-1185">Reference proteome</keyword>
<name>A0A4R2RMK2_9FIRM</name>
<dbReference type="NCBIfam" id="TIGR00689">
    <property type="entry name" value="rpiB_lacA_lacB"/>
    <property type="match status" value="1"/>
</dbReference>
<dbReference type="NCBIfam" id="NF004051">
    <property type="entry name" value="PRK05571.1"/>
    <property type="match status" value="1"/>
</dbReference>
<dbReference type="InterPro" id="IPR003500">
    <property type="entry name" value="RpiB_LacA_LacB"/>
</dbReference>
<dbReference type="GO" id="GO:0005975">
    <property type="term" value="P:carbohydrate metabolic process"/>
    <property type="evidence" value="ECO:0007669"/>
    <property type="project" value="InterPro"/>
</dbReference>
<dbReference type="PANTHER" id="PTHR30345">
    <property type="entry name" value="RIBOSE-5-PHOSPHATE ISOMERASE B"/>
    <property type="match status" value="1"/>
</dbReference>
<dbReference type="InterPro" id="IPR036569">
    <property type="entry name" value="RpiB_LacA_LacB_sf"/>
</dbReference>
<evidence type="ECO:0000256" key="2">
    <source>
        <dbReference type="ARBA" id="ARBA00023235"/>
    </source>
</evidence>
<protein>
    <submittedName>
        <fullName evidence="5">Ribose-5-phosphate isomerase</fullName>
    </submittedName>
</protein>
<dbReference type="SUPFAM" id="SSF89623">
    <property type="entry name" value="Ribose/Galactose isomerase RpiB/AlsB"/>
    <property type="match status" value="1"/>
</dbReference>
<dbReference type="GO" id="GO:0016861">
    <property type="term" value="F:intramolecular oxidoreductase activity, interconverting aldoses and ketoses"/>
    <property type="evidence" value="ECO:0007669"/>
    <property type="project" value="UniProtKB-ARBA"/>
</dbReference>
<feature type="active site" description="Proton acceptor" evidence="3">
    <location>
        <position position="73"/>
    </location>
</feature>
<dbReference type="Pfam" id="PF02502">
    <property type="entry name" value="LacAB_rpiB"/>
    <property type="match status" value="1"/>
</dbReference>
<dbReference type="InterPro" id="IPR004785">
    <property type="entry name" value="RpiB"/>
</dbReference>
<feature type="active site" description="Proton donor" evidence="3">
    <location>
        <position position="106"/>
    </location>
</feature>
<dbReference type="Gene3D" id="3.40.1400.10">
    <property type="entry name" value="Sugar-phosphate isomerase, RpiB/LacA/LacB"/>
    <property type="match status" value="1"/>
</dbReference>
<feature type="binding site" evidence="4">
    <location>
        <position position="107"/>
    </location>
    <ligand>
        <name>D-ribulose 5-phosphate</name>
        <dbReference type="ChEBI" id="CHEBI:58121"/>
    </ligand>
</feature>
<dbReference type="NCBIfam" id="TIGR01120">
    <property type="entry name" value="rpiB"/>
    <property type="match status" value="1"/>
</dbReference>
<evidence type="ECO:0000313" key="6">
    <source>
        <dbReference type="Proteomes" id="UP000294813"/>
    </source>
</evidence>
<keyword evidence="2 5" id="KW-0413">Isomerase</keyword>
<dbReference type="AlphaFoldDB" id="A0A4R2RMK2"/>
<feature type="binding site" evidence="4">
    <location>
        <begin position="8"/>
        <end position="9"/>
    </location>
    <ligand>
        <name>D-ribulose 5-phosphate</name>
        <dbReference type="ChEBI" id="CHEBI:58121"/>
    </ligand>
</feature>
<feature type="binding site" evidence="4">
    <location>
        <position position="144"/>
    </location>
    <ligand>
        <name>D-ribulose 5-phosphate</name>
        <dbReference type="ChEBI" id="CHEBI:58121"/>
    </ligand>
</feature>
<feature type="binding site" evidence="4">
    <location>
        <position position="140"/>
    </location>
    <ligand>
        <name>D-ribulose 5-phosphate</name>
        <dbReference type="ChEBI" id="CHEBI:58121"/>
    </ligand>
</feature>
<dbReference type="EMBL" id="SLXT01000006">
    <property type="protein sequence ID" value="TCP65222.1"/>
    <property type="molecule type" value="Genomic_DNA"/>
</dbReference>
<comment type="similarity">
    <text evidence="1">Belongs to the LacAB/RpiB family.</text>
</comment>